<dbReference type="InterPro" id="IPR036322">
    <property type="entry name" value="WD40_repeat_dom_sf"/>
</dbReference>
<dbReference type="EMBL" id="CAKOGP040001224">
    <property type="protein sequence ID" value="CAJ1944635.1"/>
    <property type="molecule type" value="Genomic_DNA"/>
</dbReference>
<dbReference type="PANTHER" id="PTHR19877:SF1">
    <property type="entry name" value="EUKARYOTIC TRANSLATION INITIATION FACTOR 3 SUBUNIT I"/>
    <property type="match status" value="1"/>
</dbReference>
<dbReference type="InterPro" id="IPR015943">
    <property type="entry name" value="WD40/YVTN_repeat-like_dom_sf"/>
</dbReference>
<comment type="caution">
    <text evidence="10">The sequence shown here is derived from an EMBL/GenBank/DDBJ whole genome shotgun (WGS) entry which is preliminary data.</text>
</comment>
<comment type="subcellular location">
    <subcellularLocation>
        <location evidence="7">Cytoplasm</location>
    </subcellularLocation>
</comment>
<sequence>MRPYLLQGHERPITVVKYNADGDLLFTASKDLIPSVWRSENGERLGTFHGHKGTIWDLDVDRFSNLLLTASADATVKLWSCQNGECLETFTHRGPVRGVCWAEDNRRFATISDPFVEHPGKIMVWDIEQPAEPILEVDLLKVDGKRVNATNIWWTYLNEHIFVSMDNGVMRLYSPETGSLVKEIVAHEKKVNRVQFNRDKTLALTSSADFSSKLFDAVNWKHLYTYKTDRPVNDAVISETKDHILLGGGQEAMSVTTTSGKVGKFETRFFHIVYQEEFGTVKGHFGPINALAINPNGRNYASGAEDGYVRLHFFDKSYLDMQDPVPEADDDEDAEESKEDKAPAPVAGKAAGKPEQALEYDESIMDA</sequence>
<dbReference type="PROSITE" id="PS50082">
    <property type="entry name" value="WD_REPEATS_2"/>
    <property type="match status" value="3"/>
</dbReference>
<dbReference type="InterPro" id="IPR027525">
    <property type="entry name" value="eIF3i"/>
</dbReference>
<gene>
    <name evidence="10" type="ORF">CYCCA115_LOCUS8989</name>
</gene>
<proteinExistence type="inferred from homology"/>
<dbReference type="SMART" id="SM00320">
    <property type="entry name" value="WD40"/>
    <property type="match status" value="5"/>
</dbReference>
<evidence type="ECO:0000256" key="5">
    <source>
        <dbReference type="ARBA" id="ARBA00022917"/>
    </source>
</evidence>
<keyword evidence="11" id="KW-1185">Reference proteome</keyword>
<dbReference type="Pfam" id="PF24805">
    <property type="entry name" value="EIF3I"/>
    <property type="match status" value="1"/>
</dbReference>
<dbReference type="GO" id="GO:0016282">
    <property type="term" value="C:eukaryotic 43S preinitiation complex"/>
    <property type="evidence" value="ECO:0007669"/>
    <property type="project" value="UniProtKB-UniRule"/>
</dbReference>
<feature type="repeat" description="WD" evidence="8">
    <location>
        <begin position="48"/>
        <end position="89"/>
    </location>
</feature>
<dbReference type="HAMAP" id="MF_03008">
    <property type="entry name" value="eIF3i"/>
    <property type="match status" value="1"/>
</dbReference>
<evidence type="ECO:0000256" key="6">
    <source>
        <dbReference type="ARBA" id="ARBA00038394"/>
    </source>
</evidence>
<keyword evidence="5 7" id="KW-0648">Protein biosynthesis</keyword>
<dbReference type="Gene3D" id="2.130.10.10">
    <property type="entry name" value="YVTN repeat-like/Quinoprotein amine dehydrogenase"/>
    <property type="match status" value="1"/>
</dbReference>
<name>A0AAD2CTV6_9STRA</name>
<feature type="compositionally biased region" description="Acidic residues" evidence="9">
    <location>
        <begin position="358"/>
        <end position="367"/>
    </location>
</feature>
<dbReference type="GO" id="GO:0071541">
    <property type="term" value="C:eukaryotic translation initiation factor 3 complex, eIF3m"/>
    <property type="evidence" value="ECO:0007669"/>
    <property type="project" value="TreeGrafter"/>
</dbReference>
<dbReference type="GO" id="GO:0003723">
    <property type="term" value="F:RNA binding"/>
    <property type="evidence" value="ECO:0007669"/>
    <property type="project" value="TreeGrafter"/>
</dbReference>
<dbReference type="GO" id="GO:0001732">
    <property type="term" value="P:formation of cytoplasmic translation initiation complex"/>
    <property type="evidence" value="ECO:0007669"/>
    <property type="project" value="UniProtKB-UniRule"/>
</dbReference>
<protein>
    <recommendedName>
        <fullName evidence="7">Eukaryotic translation initiation factor 3 subunit I</fullName>
        <shortName evidence="7">eIF3i</shortName>
    </recommendedName>
</protein>
<comment type="similarity">
    <text evidence="7">Belongs to the eIF-3 subunit I family.</text>
</comment>
<keyword evidence="1 7" id="KW-0963">Cytoplasm</keyword>
<evidence type="ECO:0000313" key="11">
    <source>
        <dbReference type="Proteomes" id="UP001295423"/>
    </source>
</evidence>
<dbReference type="PROSITE" id="PS50294">
    <property type="entry name" value="WD_REPEATS_REGION"/>
    <property type="match status" value="2"/>
</dbReference>
<feature type="compositionally biased region" description="Acidic residues" evidence="9">
    <location>
        <begin position="326"/>
        <end position="337"/>
    </location>
</feature>
<comment type="function">
    <text evidence="7">Component of the eukaryotic translation initiation factor 3 (eIF-3) complex, which is involved in protein synthesis of a specialized repertoire of mRNAs and, together with other initiation factors, stimulates binding of mRNA and methionyl-tRNAi to the 40S ribosome. The eIF-3 complex specifically targets and initiates translation of a subset of mRNAs involved in cell proliferation.</text>
</comment>
<evidence type="ECO:0000313" key="10">
    <source>
        <dbReference type="EMBL" id="CAJ1944635.1"/>
    </source>
</evidence>
<feature type="compositionally biased region" description="Low complexity" evidence="9">
    <location>
        <begin position="343"/>
        <end position="354"/>
    </location>
</feature>
<evidence type="ECO:0000256" key="8">
    <source>
        <dbReference type="PROSITE-ProRule" id="PRU00221"/>
    </source>
</evidence>
<organism evidence="10 11">
    <name type="scientific">Cylindrotheca closterium</name>
    <dbReference type="NCBI Taxonomy" id="2856"/>
    <lineage>
        <taxon>Eukaryota</taxon>
        <taxon>Sar</taxon>
        <taxon>Stramenopiles</taxon>
        <taxon>Ochrophyta</taxon>
        <taxon>Bacillariophyta</taxon>
        <taxon>Bacillariophyceae</taxon>
        <taxon>Bacillariophycidae</taxon>
        <taxon>Bacillariales</taxon>
        <taxon>Bacillariaceae</taxon>
        <taxon>Cylindrotheca</taxon>
    </lineage>
</organism>
<evidence type="ECO:0000256" key="4">
    <source>
        <dbReference type="ARBA" id="ARBA00022737"/>
    </source>
</evidence>
<dbReference type="PANTHER" id="PTHR19877">
    <property type="entry name" value="EUKARYOTIC TRANSLATION INITIATION FACTOR 3 SUBUNIT I"/>
    <property type="match status" value="1"/>
</dbReference>
<dbReference type="GO" id="GO:0033290">
    <property type="term" value="C:eukaryotic 48S preinitiation complex"/>
    <property type="evidence" value="ECO:0007669"/>
    <property type="project" value="UniProtKB-UniRule"/>
</dbReference>
<dbReference type="InterPro" id="IPR001680">
    <property type="entry name" value="WD40_rpt"/>
</dbReference>
<evidence type="ECO:0000256" key="7">
    <source>
        <dbReference type="HAMAP-Rule" id="MF_03008"/>
    </source>
</evidence>
<dbReference type="Proteomes" id="UP001295423">
    <property type="component" value="Unassembled WGS sequence"/>
</dbReference>
<evidence type="ECO:0000256" key="3">
    <source>
        <dbReference type="ARBA" id="ARBA00022574"/>
    </source>
</evidence>
<keyword evidence="2 7" id="KW-0396">Initiation factor</keyword>
<evidence type="ECO:0000256" key="1">
    <source>
        <dbReference type="ARBA" id="ARBA00022490"/>
    </source>
</evidence>
<dbReference type="CDD" id="cd00200">
    <property type="entry name" value="WD40"/>
    <property type="match status" value="1"/>
</dbReference>
<evidence type="ECO:0000256" key="9">
    <source>
        <dbReference type="SAM" id="MobiDB-lite"/>
    </source>
</evidence>
<keyword evidence="3 8" id="KW-0853">WD repeat</keyword>
<comment type="similarity">
    <text evidence="6">Belongs to the WD repeat STRAP family.</text>
</comment>
<feature type="repeat" description="WD" evidence="8">
    <location>
        <begin position="6"/>
        <end position="47"/>
    </location>
</feature>
<evidence type="ECO:0000256" key="2">
    <source>
        <dbReference type="ARBA" id="ARBA00022540"/>
    </source>
</evidence>
<feature type="region of interest" description="Disordered" evidence="9">
    <location>
        <begin position="322"/>
        <end position="367"/>
    </location>
</feature>
<feature type="repeat" description="WD" evidence="8">
    <location>
        <begin position="281"/>
        <end position="311"/>
    </location>
</feature>
<dbReference type="SUPFAM" id="SSF50978">
    <property type="entry name" value="WD40 repeat-like"/>
    <property type="match status" value="1"/>
</dbReference>
<reference evidence="10" key="1">
    <citation type="submission" date="2023-08" db="EMBL/GenBank/DDBJ databases">
        <authorList>
            <person name="Audoor S."/>
            <person name="Bilcke G."/>
        </authorList>
    </citation>
    <scope>NUCLEOTIDE SEQUENCE</scope>
</reference>
<keyword evidence="4" id="KW-0677">Repeat</keyword>
<dbReference type="GO" id="GO:0003743">
    <property type="term" value="F:translation initiation factor activity"/>
    <property type="evidence" value="ECO:0007669"/>
    <property type="project" value="UniProtKB-UniRule"/>
</dbReference>
<accession>A0AAD2CTV6</accession>
<dbReference type="AlphaFoldDB" id="A0AAD2CTV6"/>
<comment type="subunit">
    <text evidence="7">Component of the eukaryotic translation initiation factor 3 (eIF-3) complex.</text>
</comment>